<evidence type="ECO:0000256" key="8">
    <source>
        <dbReference type="ARBA" id="ARBA00023229"/>
    </source>
</evidence>
<dbReference type="InterPro" id="IPR036554">
    <property type="entry name" value="GHMP_kinase_C_sf"/>
</dbReference>
<dbReference type="InterPro" id="IPR020568">
    <property type="entry name" value="Ribosomal_Su5_D2-typ_SF"/>
</dbReference>
<dbReference type="PANTHER" id="PTHR43527">
    <property type="entry name" value="4-DIPHOSPHOCYTIDYL-2-C-METHYL-D-ERYTHRITOL KINASE, CHLOROPLASTIC"/>
    <property type="match status" value="1"/>
</dbReference>
<evidence type="ECO:0000256" key="4">
    <source>
        <dbReference type="ARBA" id="ARBA00022679"/>
    </source>
</evidence>
<dbReference type="PANTHER" id="PTHR43527:SF2">
    <property type="entry name" value="4-DIPHOSPHOCYTIDYL-2-C-METHYL-D-ERYTHRITOL KINASE, CHLOROPLASTIC"/>
    <property type="match status" value="1"/>
</dbReference>
<dbReference type="NCBIfam" id="NF011202">
    <property type="entry name" value="PRK14608.1"/>
    <property type="match status" value="1"/>
</dbReference>
<dbReference type="InterPro" id="IPR006204">
    <property type="entry name" value="GHMP_kinase_N_dom"/>
</dbReference>
<evidence type="ECO:0000256" key="7">
    <source>
        <dbReference type="ARBA" id="ARBA00022840"/>
    </source>
</evidence>
<dbReference type="PIRSF" id="PIRSF010376">
    <property type="entry name" value="IspE"/>
    <property type="match status" value="1"/>
</dbReference>
<dbReference type="NCBIfam" id="TIGR00154">
    <property type="entry name" value="ispE"/>
    <property type="match status" value="1"/>
</dbReference>
<dbReference type="Proteomes" id="UP001209535">
    <property type="component" value="Unassembled WGS sequence"/>
</dbReference>
<evidence type="ECO:0000259" key="12">
    <source>
        <dbReference type="Pfam" id="PF08544"/>
    </source>
</evidence>
<accession>A0ABT2X949</accession>
<comment type="similarity">
    <text evidence="1 10">Belongs to the GHMP kinase family. IspE subfamily.</text>
</comment>
<dbReference type="InterPro" id="IPR004424">
    <property type="entry name" value="IspE"/>
</dbReference>
<evidence type="ECO:0000256" key="2">
    <source>
        <dbReference type="ARBA" id="ARBA00012052"/>
    </source>
</evidence>
<evidence type="ECO:0000313" key="14">
    <source>
        <dbReference type="Proteomes" id="UP001209535"/>
    </source>
</evidence>
<dbReference type="SUPFAM" id="SSF54211">
    <property type="entry name" value="Ribosomal protein S5 domain 2-like"/>
    <property type="match status" value="1"/>
</dbReference>
<organism evidence="13 14">
    <name type="scientific">Albidovulum salinarum</name>
    <dbReference type="NCBI Taxonomy" id="2984153"/>
    <lineage>
        <taxon>Bacteria</taxon>
        <taxon>Pseudomonadati</taxon>
        <taxon>Pseudomonadota</taxon>
        <taxon>Alphaproteobacteria</taxon>
        <taxon>Rhodobacterales</taxon>
        <taxon>Paracoccaceae</taxon>
        <taxon>Albidovulum</taxon>
    </lineage>
</organism>
<feature type="binding site" evidence="10">
    <location>
        <begin position="91"/>
        <end position="101"/>
    </location>
    <ligand>
        <name>ATP</name>
        <dbReference type="ChEBI" id="CHEBI:30616"/>
    </ligand>
</feature>
<evidence type="ECO:0000256" key="9">
    <source>
        <dbReference type="ARBA" id="ARBA00032554"/>
    </source>
</evidence>
<dbReference type="EC" id="2.7.1.148" evidence="2 10"/>
<evidence type="ECO:0000256" key="5">
    <source>
        <dbReference type="ARBA" id="ARBA00022741"/>
    </source>
</evidence>
<keyword evidence="6 10" id="KW-0418">Kinase</keyword>
<comment type="function">
    <text evidence="10">Catalyzes the phosphorylation of the position 2 hydroxy group of 4-diphosphocytidyl-2C-methyl-D-erythritol.</text>
</comment>
<keyword evidence="8 10" id="KW-0414">Isoprene biosynthesis</keyword>
<feature type="domain" description="GHMP kinase N-terminal" evidence="11">
    <location>
        <begin position="67"/>
        <end position="136"/>
    </location>
</feature>
<keyword evidence="7 10" id="KW-0067">ATP-binding</keyword>
<keyword evidence="4 10" id="KW-0808">Transferase</keyword>
<evidence type="ECO:0000259" key="11">
    <source>
        <dbReference type="Pfam" id="PF00288"/>
    </source>
</evidence>
<dbReference type="InterPro" id="IPR013750">
    <property type="entry name" value="GHMP_kinase_C_dom"/>
</dbReference>
<gene>
    <name evidence="10" type="primary">ispE</name>
    <name evidence="13" type="ORF">OEZ60_09745</name>
</gene>
<sequence length="282" mass="28882">MANESFAAAKVNLTLHVTGRRADGYHLLDSLVVFAGTGDRIRVSESESLGLTITGPEGAGLDAGADNLVLRAARAFEVERGAAIELDKQLPVASGIGGGSADAAATLSALARLWNLPLPAPDAVLALGADVPVCLAGRPARMRGIGERLDPVGGLPEGLALVLVNPRVAVPTPAVFAALERRDNPPITEIPKGCDATDFALWLAVQRNDLEAPAIAIAPVIAEVLAALRACGGLLSRMSGSGATCFGLFADLAAATRAARRISIEKPGWWTRAAPVLSAPAA</sequence>
<evidence type="ECO:0000256" key="6">
    <source>
        <dbReference type="ARBA" id="ARBA00022777"/>
    </source>
</evidence>
<dbReference type="HAMAP" id="MF_00061">
    <property type="entry name" value="IspE"/>
    <property type="match status" value="1"/>
</dbReference>
<dbReference type="Gene3D" id="3.30.70.890">
    <property type="entry name" value="GHMP kinase, C-terminal domain"/>
    <property type="match status" value="1"/>
</dbReference>
<dbReference type="RefSeq" id="WP_263335473.1">
    <property type="nucleotide sequence ID" value="NZ_JAOVQO010000008.1"/>
</dbReference>
<keyword evidence="5 10" id="KW-0547">Nucleotide-binding</keyword>
<comment type="catalytic activity">
    <reaction evidence="10">
        <text>4-CDP-2-C-methyl-D-erythritol + ATP = 4-CDP-2-C-methyl-D-erythritol 2-phosphate + ADP + H(+)</text>
        <dbReference type="Rhea" id="RHEA:18437"/>
        <dbReference type="ChEBI" id="CHEBI:15378"/>
        <dbReference type="ChEBI" id="CHEBI:30616"/>
        <dbReference type="ChEBI" id="CHEBI:57823"/>
        <dbReference type="ChEBI" id="CHEBI:57919"/>
        <dbReference type="ChEBI" id="CHEBI:456216"/>
        <dbReference type="EC" id="2.7.1.148"/>
    </reaction>
</comment>
<reference evidence="13 14" key="1">
    <citation type="submission" date="2022-10" db="EMBL/GenBank/DDBJ databases">
        <title>Defluviimonas sp. nov., isolated from ocean surface sediments.</title>
        <authorList>
            <person name="He W."/>
            <person name="Wang L."/>
            <person name="Zhang D.-F."/>
        </authorList>
    </citation>
    <scope>NUCLEOTIDE SEQUENCE [LARGE SCALE GENOMIC DNA]</scope>
    <source>
        <strain evidence="13 14">WL0024</strain>
    </source>
</reference>
<dbReference type="EMBL" id="JAOVQO010000008">
    <property type="protein sequence ID" value="MCU9848290.1"/>
    <property type="molecule type" value="Genomic_DNA"/>
</dbReference>
<comment type="caution">
    <text evidence="13">The sequence shown here is derived from an EMBL/GenBank/DDBJ whole genome shotgun (WGS) entry which is preliminary data.</text>
</comment>
<dbReference type="GO" id="GO:0050515">
    <property type="term" value="F:4-(cytidine 5'-diphospho)-2-C-methyl-D-erythritol kinase activity"/>
    <property type="evidence" value="ECO:0007669"/>
    <property type="project" value="UniProtKB-EC"/>
</dbReference>
<proteinExistence type="inferred from homology"/>
<dbReference type="Pfam" id="PF00288">
    <property type="entry name" value="GHMP_kinases_N"/>
    <property type="match status" value="1"/>
</dbReference>
<dbReference type="Gene3D" id="3.30.230.10">
    <property type="match status" value="1"/>
</dbReference>
<evidence type="ECO:0000256" key="10">
    <source>
        <dbReference type="HAMAP-Rule" id="MF_00061"/>
    </source>
</evidence>
<evidence type="ECO:0000313" key="13">
    <source>
        <dbReference type="EMBL" id="MCU9848290.1"/>
    </source>
</evidence>
<evidence type="ECO:0000256" key="3">
    <source>
        <dbReference type="ARBA" id="ARBA00017473"/>
    </source>
</evidence>
<feature type="active site" evidence="10">
    <location>
        <position position="130"/>
    </location>
</feature>
<protein>
    <recommendedName>
        <fullName evidence="3 10">4-diphosphocytidyl-2-C-methyl-D-erythritol kinase</fullName>
        <shortName evidence="10">CMK</shortName>
        <ecNumber evidence="2 10">2.7.1.148</ecNumber>
    </recommendedName>
    <alternativeName>
        <fullName evidence="9 10">4-(cytidine-5'-diphospho)-2-C-methyl-D-erythritol kinase</fullName>
    </alternativeName>
</protein>
<keyword evidence="14" id="KW-1185">Reference proteome</keyword>
<dbReference type="Pfam" id="PF08544">
    <property type="entry name" value="GHMP_kinases_C"/>
    <property type="match status" value="1"/>
</dbReference>
<dbReference type="SUPFAM" id="SSF55060">
    <property type="entry name" value="GHMP Kinase, C-terminal domain"/>
    <property type="match status" value="1"/>
</dbReference>
<comment type="pathway">
    <text evidence="10">Isoprenoid biosynthesis; isopentenyl diphosphate biosynthesis via DXP pathway; isopentenyl diphosphate from 1-deoxy-D-xylulose 5-phosphate: step 3/6.</text>
</comment>
<feature type="domain" description="GHMP kinase C-terminal" evidence="12">
    <location>
        <begin position="207"/>
        <end position="263"/>
    </location>
</feature>
<dbReference type="InterPro" id="IPR014721">
    <property type="entry name" value="Ribsml_uS5_D2-typ_fold_subgr"/>
</dbReference>
<feature type="active site" evidence="10">
    <location>
        <position position="10"/>
    </location>
</feature>
<evidence type="ECO:0000256" key="1">
    <source>
        <dbReference type="ARBA" id="ARBA00009684"/>
    </source>
</evidence>
<name>A0ABT2X949_9RHOB</name>